<keyword evidence="2" id="KW-1185">Reference proteome</keyword>
<dbReference type="InterPro" id="IPR007298">
    <property type="entry name" value="Cu-R_lipoprotein_NlpE"/>
</dbReference>
<dbReference type="PROSITE" id="PS51257">
    <property type="entry name" value="PROKAR_LIPOPROTEIN"/>
    <property type="match status" value="1"/>
</dbReference>
<dbReference type="AlphaFoldDB" id="A0A3S1D208"/>
<reference evidence="1" key="1">
    <citation type="submission" date="2020-05" db="EMBL/GenBank/DDBJ databases">
        <title>Chitinophaga laudate sp. nov., isolated from a tropical peat swamp.</title>
        <authorList>
            <person name="Goh C.B.S."/>
            <person name="Lee M.S."/>
            <person name="Parimannan S."/>
            <person name="Pasbakhsh P."/>
            <person name="Yule C.M."/>
            <person name="Rajandas H."/>
            <person name="Loke S."/>
            <person name="Croft L."/>
            <person name="Tan J.B.L."/>
        </authorList>
    </citation>
    <scope>NUCLEOTIDE SEQUENCE</scope>
    <source>
        <strain evidence="1">Mgbs1</strain>
    </source>
</reference>
<accession>A0A3S1D208</accession>
<protein>
    <submittedName>
        <fullName evidence="1">Copper resistance protein NlpE</fullName>
    </submittedName>
</protein>
<evidence type="ECO:0000313" key="2">
    <source>
        <dbReference type="Proteomes" id="UP000281028"/>
    </source>
</evidence>
<sequence>MKYPAIFVLALALAGSAACKQGGSATGGGNHADSAQADKWTVYSGTLPCADCSGIATELKLHEQANDPDYAFTLRETYQGVSNGKDQTFNSEGSYKIIHGNGGDKDAVIILLNPDKDKNLQRYFQKVSDKELKQLDKDMRQIESTLNYSLKSNQ</sequence>
<organism evidence="1 2">
    <name type="scientific">Chitinophaga solisilvae</name>
    <dbReference type="NCBI Taxonomy" id="1233460"/>
    <lineage>
        <taxon>Bacteria</taxon>
        <taxon>Pseudomonadati</taxon>
        <taxon>Bacteroidota</taxon>
        <taxon>Chitinophagia</taxon>
        <taxon>Chitinophagales</taxon>
        <taxon>Chitinophagaceae</taxon>
        <taxon>Chitinophaga</taxon>
    </lineage>
</organism>
<dbReference type="Proteomes" id="UP000281028">
    <property type="component" value="Unassembled WGS sequence"/>
</dbReference>
<dbReference type="Pfam" id="PF04170">
    <property type="entry name" value="NlpE"/>
    <property type="match status" value="1"/>
</dbReference>
<evidence type="ECO:0000313" key="1">
    <source>
        <dbReference type="EMBL" id="NSL89312.1"/>
    </source>
</evidence>
<dbReference type="EMBL" id="RIAR02000001">
    <property type="protein sequence ID" value="NSL89312.1"/>
    <property type="molecule type" value="Genomic_DNA"/>
</dbReference>
<proteinExistence type="predicted"/>
<dbReference type="OrthoDB" id="5348860at2"/>
<dbReference type="Gene3D" id="2.40.128.640">
    <property type="match status" value="1"/>
</dbReference>
<name>A0A3S1D208_9BACT</name>
<gene>
    <name evidence="1" type="ORF">ECE50_020895</name>
</gene>
<comment type="caution">
    <text evidence="1">The sequence shown here is derived from an EMBL/GenBank/DDBJ whole genome shotgun (WGS) entry which is preliminary data.</text>
</comment>